<dbReference type="PROSITE" id="PS50011">
    <property type="entry name" value="PROTEIN_KINASE_DOM"/>
    <property type="match status" value="1"/>
</dbReference>
<comment type="caution">
    <text evidence="8">The sequence shown here is derived from an EMBL/GenBank/DDBJ whole genome shotgun (WGS) entry which is preliminary data.</text>
</comment>
<dbReference type="Gene3D" id="3.30.200.20">
    <property type="entry name" value="Phosphorylase Kinase, domain 1"/>
    <property type="match status" value="1"/>
</dbReference>
<evidence type="ECO:0000256" key="3">
    <source>
        <dbReference type="ARBA" id="ARBA00022777"/>
    </source>
</evidence>
<dbReference type="InterPro" id="IPR001638">
    <property type="entry name" value="Solute-binding_3/MltF_N"/>
</dbReference>
<dbReference type="CDD" id="cd14014">
    <property type="entry name" value="STKc_PknB_like"/>
    <property type="match status" value="1"/>
</dbReference>
<proteinExistence type="predicted"/>
<dbReference type="GO" id="GO:0004674">
    <property type="term" value="F:protein serine/threonine kinase activity"/>
    <property type="evidence" value="ECO:0007669"/>
    <property type="project" value="TreeGrafter"/>
</dbReference>
<dbReference type="SMART" id="SM00062">
    <property type="entry name" value="PBPb"/>
    <property type="match status" value="1"/>
</dbReference>
<dbReference type="AlphaFoldDB" id="A0A5N6AM10"/>
<evidence type="ECO:0000256" key="5">
    <source>
        <dbReference type="PROSITE-ProRule" id="PRU10141"/>
    </source>
</evidence>
<dbReference type="PROSITE" id="PS00107">
    <property type="entry name" value="PROTEIN_KINASE_ATP"/>
    <property type="match status" value="1"/>
</dbReference>
<evidence type="ECO:0000259" key="7">
    <source>
        <dbReference type="PROSITE" id="PS50011"/>
    </source>
</evidence>
<organism evidence="8 9">
    <name type="scientific">Streptomyces mimosae</name>
    <dbReference type="NCBI Taxonomy" id="2586635"/>
    <lineage>
        <taxon>Bacteria</taxon>
        <taxon>Bacillati</taxon>
        <taxon>Actinomycetota</taxon>
        <taxon>Actinomycetes</taxon>
        <taxon>Kitasatosporales</taxon>
        <taxon>Streptomycetaceae</taxon>
        <taxon>Streptomyces</taxon>
    </lineage>
</organism>
<name>A0A5N6AM10_9ACTN</name>
<feature type="compositionally biased region" description="Pro residues" evidence="6">
    <location>
        <begin position="316"/>
        <end position="335"/>
    </location>
</feature>
<evidence type="ECO:0000256" key="4">
    <source>
        <dbReference type="ARBA" id="ARBA00022840"/>
    </source>
</evidence>
<reference evidence="8" key="1">
    <citation type="submission" date="2019-10" db="EMBL/GenBank/DDBJ databases">
        <title>Nonomuraea sp. nov., isolated from Phyllanthus amarus.</title>
        <authorList>
            <person name="Klykleung N."/>
            <person name="Tanasupawat S."/>
        </authorList>
    </citation>
    <scope>NUCLEOTIDE SEQUENCE [LARGE SCALE GENOMIC DNA]</scope>
    <source>
        <strain evidence="8">3MP-10</strain>
    </source>
</reference>
<dbReference type="Pfam" id="PF00069">
    <property type="entry name" value="Pkinase"/>
    <property type="match status" value="1"/>
</dbReference>
<sequence>MEPLTAGDPPSVGPYRLLGRLGAGGMGEVFLGRGPGGRLTAVKLIHAQLAADAEFRRRFQREVAAARRVSADWTAPVLDSDTTSAVPWVATGYLPGPSLQQVVDDIFGPLPEETVWSLAHGLARALADIHRAGLVHRDLKPSNVLVTLEGPRVIDFGIARAVDASQVTRTGSLVGSPGFMPPEQIRDESLTGAADVFALGAVLGFAATGVAPFSAGRPPLHTALYRVVHEEPELGPDDGPLTGALRELVARCLAKDPAERPSVAEVVGATAGPGRAAVDAESGLWLPATLTSRLGREAAGLLALDGPSATRIDAPPQTPPPTPPPAGPPHLPAGPPAFADVPTATGPQAPARTGRRPALIAAATAVVVLAAAVTWAVTRPSDGDDTASGSTADKLAPSDSARSPAPDRDDDARDDDARDDDPSDDEERPGDRSAPLHELLPAEIREAGEITVRTAADYPPFLSHGDGDDVVGVEPDLAAEIGALLGVEFRYQRADYGSLLRQMHTEIASGQDSVGLAMGAVPIDRESEPAENLNFVHHLSDGWVLVAPEGRPNTLGELCDATLATWDSPAMEEYLAGWSEEAGCASPPEVSGHDDVAAMLIEVSDGDADAALMLRGSFIGLRHAAESNGMAAGEPLLRVPRAIAVSGGDPDVQNALVEALNTLIENGTYAEILRHWGAETLAVDEITVDVYDDTAVR</sequence>
<feature type="compositionally biased region" description="Acidic residues" evidence="6">
    <location>
        <begin position="412"/>
        <end position="428"/>
    </location>
</feature>
<feature type="binding site" evidence="5">
    <location>
        <position position="43"/>
    </location>
    <ligand>
        <name>ATP</name>
        <dbReference type="ChEBI" id="CHEBI:30616"/>
    </ligand>
</feature>
<dbReference type="Pfam" id="PF00497">
    <property type="entry name" value="SBP_bac_3"/>
    <property type="match status" value="1"/>
</dbReference>
<keyword evidence="1" id="KW-0808">Transferase</keyword>
<dbReference type="SUPFAM" id="SSF56112">
    <property type="entry name" value="Protein kinase-like (PK-like)"/>
    <property type="match status" value="1"/>
</dbReference>
<dbReference type="InterPro" id="IPR000719">
    <property type="entry name" value="Prot_kinase_dom"/>
</dbReference>
<evidence type="ECO:0000256" key="1">
    <source>
        <dbReference type="ARBA" id="ARBA00022679"/>
    </source>
</evidence>
<dbReference type="SMART" id="SM00220">
    <property type="entry name" value="S_TKc"/>
    <property type="match status" value="1"/>
</dbReference>
<dbReference type="OrthoDB" id="3965342at2"/>
<protein>
    <submittedName>
        <fullName evidence="8">Protein kinase</fullName>
    </submittedName>
</protein>
<keyword evidence="2 5" id="KW-0547">Nucleotide-binding</keyword>
<evidence type="ECO:0000313" key="8">
    <source>
        <dbReference type="EMBL" id="KAB8168739.1"/>
    </source>
</evidence>
<dbReference type="EMBL" id="VDLY02000003">
    <property type="protein sequence ID" value="KAB8168739.1"/>
    <property type="molecule type" value="Genomic_DNA"/>
</dbReference>
<evidence type="ECO:0000256" key="2">
    <source>
        <dbReference type="ARBA" id="ARBA00022741"/>
    </source>
</evidence>
<keyword evidence="9" id="KW-1185">Reference proteome</keyword>
<dbReference type="PROSITE" id="PS00108">
    <property type="entry name" value="PROTEIN_KINASE_ST"/>
    <property type="match status" value="1"/>
</dbReference>
<dbReference type="Proteomes" id="UP000314251">
    <property type="component" value="Unassembled WGS sequence"/>
</dbReference>
<dbReference type="SUPFAM" id="SSF53850">
    <property type="entry name" value="Periplasmic binding protein-like II"/>
    <property type="match status" value="1"/>
</dbReference>
<dbReference type="RefSeq" id="WP_139666517.1">
    <property type="nucleotide sequence ID" value="NZ_VDLY02000003.1"/>
</dbReference>
<dbReference type="PANTHER" id="PTHR43289">
    <property type="entry name" value="MITOGEN-ACTIVATED PROTEIN KINASE KINASE KINASE 20-RELATED"/>
    <property type="match status" value="1"/>
</dbReference>
<evidence type="ECO:0000256" key="6">
    <source>
        <dbReference type="SAM" id="MobiDB-lite"/>
    </source>
</evidence>
<dbReference type="GO" id="GO:0005524">
    <property type="term" value="F:ATP binding"/>
    <property type="evidence" value="ECO:0007669"/>
    <property type="project" value="UniProtKB-UniRule"/>
</dbReference>
<gene>
    <name evidence="8" type="ORF">FH607_005800</name>
</gene>
<evidence type="ECO:0000313" key="9">
    <source>
        <dbReference type="Proteomes" id="UP000314251"/>
    </source>
</evidence>
<keyword evidence="3 8" id="KW-0418">Kinase</keyword>
<dbReference type="Gene3D" id="3.40.190.10">
    <property type="entry name" value="Periplasmic binding protein-like II"/>
    <property type="match status" value="2"/>
</dbReference>
<accession>A0A5N6AM10</accession>
<dbReference type="Gene3D" id="1.10.510.10">
    <property type="entry name" value="Transferase(Phosphotransferase) domain 1"/>
    <property type="match status" value="1"/>
</dbReference>
<feature type="region of interest" description="Disordered" evidence="6">
    <location>
        <begin position="307"/>
        <end position="353"/>
    </location>
</feature>
<keyword evidence="4 5" id="KW-0067">ATP-binding</keyword>
<dbReference type="InterPro" id="IPR011009">
    <property type="entry name" value="Kinase-like_dom_sf"/>
</dbReference>
<dbReference type="InterPro" id="IPR017441">
    <property type="entry name" value="Protein_kinase_ATP_BS"/>
</dbReference>
<feature type="domain" description="Protein kinase" evidence="7">
    <location>
        <begin position="15"/>
        <end position="278"/>
    </location>
</feature>
<dbReference type="InterPro" id="IPR008271">
    <property type="entry name" value="Ser/Thr_kinase_AS"/>
</dbReference>
<dbReference type="PANTHER" id="PTHR43289:SF34">
    <property type="entry name" value="SERINE_THREONINE-PROTEIN KINASE YBDM-RELATED"/>
    <property type="match status" value="1"/>
</dbReference>
<feature type="region of interest" description="Disordered" evidence="6">
    <location>
        <begin position="379"/>
        <end position="442"/>
    </location>
</feature>